<reference evidence="3" key="1">
    <citation type="journal article" date="2019" name="Int. J. Syst. Evol. Microbiol.">
        <title>The Global Catalogue of Microorganisms (GCM) 10K type strain sequencing project: providing services to taxonomists for standard genome sequencing and annotation.</title>
        <authorList>
            <consortium name="The Broad Institute Genomics Platform"/>
            <consortium name="The Broad Institute Genome Sequencing Center for Infectious Disease"/>
            <person name="Wu L."/>
            <person name="Ma J."/>
        </authorList>
    </citation>
    <scope>NUCLEOTIDE SEQUENCE [LARGE SCALE GENOMIC DNA]</scope>
    <source>
        <strain evidence="3">KCTC 22228</strain>
    </source>
</reference>
<protein>
    <recommendedName>
        <fullName evidence="1">DUF2007 domain-containing protein</fullName>
    </recommendedName>
</protein>
<dbReference type="Proteomes" id="UP000653056">
    <property type="component" value="Unassembled WGS sequence"/>
</dbReference>
<comment type="caution">
    <text evidence="2">The sequence shown here is derived from an EMBL/GenBank/DDBJ whole genome shotgun (WGS) entry which is preliminary data.</text>
</comment>
<evidence type="ECO:0000313" key="3">
    <source>
        <dbReference type="Proteomes" id="UP000653056"/>
    </source>
</evidence>
<accession>A0ABQ2YWN4</accession>
<keyword evidence="3" id="KW-1185">Reference proteome</keyword>
<gene>
    <name evidence="2" type="ORF">GCM10007160_26610</name>
</gene>
<dbReference type="RefSeq" id="WP_229803561.1">
    <property type="nucleotide sequence ID" value="NZ_BMXS01000013.1"/>
</dbReference>
<evidence type="ECO:0000313" key="2">
    <source>
        <dbReference type="EMBL" id="GGX97686.1"/>
    </source>
</evidence>
<organism evidence="2 3">
    <name type="scientific">Litchfieldella qijiaojingensis</name>
    <dbReference type="NCBI Taxonomy" id="980347"/>
    <lineage>
        <taxon>Bacteria</taxon>
        <taxon>Pseudomonadati</taxon>
        <taxon>Pseudomonadota</taxon>
        <taxon>Gammaproteobacteria</taxon>
        <taxon>Oceanospirillales</taxon>
        <taxon>Halomonadaceae</taxon>
        <taxon>Litchfieldella</taxon>
    </lineage>
</organism>
<dbReference type="EMBL" id="BMXS01000013">
    <property type="protein sequence ID" value="GGX97686.1"/>
    <property type="molecule type" value="Genomic_DNA"/>
</dbReference>
<dbReference type="Pfam" id="PF09413">
    <property type="entry name" value="DUF2007"/>
    <property type="match status" value="1"/>
</dbReference>
<name>A0ABQ2YWN4_9GAMM</name>
<sequence length="127" mass="13687">MSSATDEEIAALANFLSLWTMAESGFVRVFAHPNALLVNHIHNVLTAAGIPAELRNLTLGGGAGELPLSECEPEVWVAAHNAERSHRLIQESLQGTNTSAPEWRCPGCGEVLEGVFDACWKCGHRQP</sequence>
<dbReference type="InterPro" id="IPR018551">
    <property type="entry name" value="DUF2007"/>
</dbReference>
<evidence type="ECO:0000259" key="1">
    <source>
        <dbReference type="Pfam" id="PF09413"/>
    </source>
</evidence>
<feature type="domain" description="DUF2007" evidence="1">
    <location>
        <begin position="27"/>
        <end position="91"/>
    </location>
</feature>
<proteinExistence type="predicted"/>